<proteinExistence type="predicted"/>
<dbReference type="SUPFAM" id="SSF48452">
    <property type="entry name" value="TPR-like"/>
    <property type="match status" value="4"/>
</dbReference>
<evidence type="ECO:0000256" key="1">
    <source>
        <dbReference type="PROSITE-ProRule" id="PRU00339"/>
    </source>
</evidence>
<dbReference type="PROSITE" id="PS50005">
    <property type="entry name" value="TPR"/>
    <property type="match status" value="4"/>
</dbReference>
<protein>
    <submittedName>
        <fullName evidence="3">Tetratricopeptide repeat protein</fullName>
    </submittedName>
</protein>
<dbReference type="SUPFAM" id="SSF81901">
    <property type="entry name" value="HCP-like"/>
    <property type="match status" value="2"/>
</dbReference>
<feature type="repeat" description="TPR" evidence="1">
    <location>
        <begin position="962"/>
        <end position="995"/>
    </location>
</feature>
<dbReference type="Pfam" id="PF14559">
    <property type="entry name" value="TPR_19"/>
    <property type="match status" value="2"/>
</dbReference>
<feature type="repeat" description="TPR" evidence="1">
    <location>
        <begin position="271"/>
        <end position="304"/>
    </location>
</feature>
<keyword evidence="2" id="KW-0812">Transmembrane</keyword>
<gene>
    <name evidence="3" type="ORF">Mal52_18430</name>
</gene>
<evidence type="ECO:0000313" key="3">
    <source>
        <dbReference type="EMBL" id="QDU43370.1"/>
    </source>
</evidence>
<dbReference type="InterPro" id="IPR019734">
    <property type="entry name" value="TPR_rpt"/>
</dbReference>
<dbReference type="KEGG" id="sdyn:Mal52_18430"/>
<evidence type="ECO:0000256" key="2">
    <source>
        <dbReference type="SAM" id="Phobius"/>
    </source>
</evidence>
<reference evidence="3 4" key="1">
    <citation type="submission" date="2019-02" db="EMBL/GenBank/DDBJ databases">
        <title>Deep-cultivation of Planctomycetes and their phenomic and genomic characterization uncovers novel biology.</title>
        <authorList>
            <person name="Wiegand S."/>
            <person name="Jogler M."/>
            <person name="Boedeker C."/>
            <person name="Pinto D."/>
            <person name="Vollmers J."/>
            <person name="Rivas-Marin E."/>
            <person name="Kohn T."/>
            <person name="Peeters S.H."/>
            <person name="Heuer A."/>
            <person name="Rast P."/>
            <person name="Oberbeckmann S."/>
            <person name="Bunk B."/>
            <person name="Jeske O."/>
            <person name="Meyerdierks A."/>
            <person name="Storesund J.E."/>
            <person name="Kallscheuer N."/>
            <person name="Luecker S."/>
            <person name="Lage O.M."/>
            <person name="Pohl T."/>
            <person name="Merkel B.J."/>
            <person name="Hornburger P."/>
            <person name="Mueller R.-W."/>
            <person name="Bruemmer F."/>
            <person name="Labrenz M."/>
            <person name="Spormann A.M."/>
            <person name="Op den Camp H."/>
            <person name="Overmann J."/>
            <person name="Amann R."/>
            <person name="Jetten M.S.M."/>
            <person name="Mascher T."/>
            <person name="Medema M.H."/>
            <person name="Devos D.P."/>
            <person name="Kaster A.-K."/>
            <person name="Ovreas L."/>
            <person name="Rohde M."/>
            <person name="Galperin M.Y."/>
            <person name="Jogler C."/>
        </authorList>
    </citation>
    <scope>NUCLEOTIDE SEQUENCE [LARGE SCALE GENOMIC DNA]</scope>
    <source>
        <strain evidence="3 4">Mal52</strain>
    </source>
</reference>
<keyword evidence="4" id="KW-1185">Reference proteome</keyword>
<dbReference type="RefSeq" id="WP_145375483.1">
    <property type="nucleotide sequence ID" value="NZ_CP036276.1"/>
</dbReference>
<sequence>MRKRGQFPIQTPDGVMLPSQGDDACEVIRPEGEADRMQPSQNFVLRVNYRLLIVLAAILIVLPFLVMGVHAFQMQRMGTALLERADQNEAEGNLVKAASNLAGYLRFKPDDIDTRIRMTLLLLESADTPARKQNAYAQLSAVLAKVPGRDDLRRKRVDLLIGAPPYTEQSLTQAAYDLDVLIDNLREIKPDDESFDEVQQDLLELYLLRAACFEILPDPKGAILAYRYAIRIDPGNVEARQRLATLLSRQGERAEAEDVLKKLVQIRPNLAEAYAARAKFYLDAGNLQAAIRDARTAYEKAPDNSDILLLVAALISSESKSLGQIHSFEVQDVRENLENALKQVSDVPETDKASTDQNEQQRAILIEALANLDLVSGQSEAAIQRLTDAIKNSKDNVQFRWSLANILISQRRLQDAQVLLDDIDEQDLPGPLKSFLQARILEAKGEWQAAIDASDKIATNRTLQRMFPGGIEILRARCEGKLGHIKQELIAYQQAVDANSGSAEARIGLAGVLARMGRVKQAESVLKEAFSSTGVPLLLARIAIEKNLQLPPKQRDWAPAQQQLDIAASQGEDLVEVLILRAQVEQYIGNRKAARQFLQQAQQRYPDRIAPWVALADLDAQSGSPEKALQRLNEAEQKFGWHLSIVQAQLSTLSMIDKDKARQFLEKLVKHHDDSTPRTAILQLAATAYEQLGDIDEALAAWEEFSQLEPANFQAYLVQFQLALNALKLERIQGADGILAKMAGIEGKNGDHVRLSRAQLLIAEARRGDRQRLDLAKEILDDLRNRFILIDKVLASLADWQAIEGNQDEATDLYREAIAKGSTDLRVIRELVRRLNAESNFPEASAVIDQYRKNSRRPLNDELQFMATEALAFAGDYDQAIYIAMQSISPDSTNYKEQLWLANLLIAAEKTKEAEISLKTAWNLGPDHVETWVALLNFLKAEGRTAEIEKIMQQALQQFPSDKQPLELANIYEANDDIEAAEKYYRAAVALDPNNADLRISIAEFFNRIRKPQEAEPHLRHILSEESKATAAEMATARRALALALAANGEYPKSQSALRLVEKNLAQEIQTTSDLRLKALLLARQSSRKNRRQALHIYRQLNEEGRLLPQDRMVLAKLLLTLGEWPQAKAILLQLMNDPACPPSDLAFGIRTLMNHSELDQVGELIDKLAAKRADKLQTLELKARYLTALRENDEAIALLESAMQPDDDQPPIATKSQIALIYLGFAEFMDRTGRTVDAELFSDKSKEYLDQTKADNPAQTLLLVRLLKLRGEYEQALELLNKSWTLAPPEQIAEVSLGLLKKVPNSDKWISNFRKRIEAEIEKSPPSSQLLFQAANLAHLQQDYDAAIRWYRQALVSSPNSVIILNELAVLLALNQRDLDEALELINRAIYLTGPNAMLLDSRAMIHLAMGNANLAIDDLKVALEEDASPAKYYHMAQARQLAGDQFAAKTAFRKARATGFSAAQLHPLEQSRFQELSSKLN</sequence>
<dbReference type="SMART" id="SM00028">
    <property type="entry name" value="TPR"/>
    <property type="match status" value="12"/>
</dbReference>
<dbReference type="Proteomes" id="UP000319383">
    <property type="component" value="Chromosome"/>
</dbReference>
<keyword evidence="2" id="KW-0472">Membrane</keyword>
<feature type="repeat" description="TPR" evidence="1">
    <location>
        <begin position="1329"/>
        <end position="1362"/>
    </location>
</feature>
<dbReference type="Pfam" id="PF13181">
    <property type="entry name" value="TPR_8"/>
    <property type="match status" value="1"/>
</dbReference>
<keyword evidence="2" id="KW-1133">Transmembrane helix</keyword>
<dbReference type="InterPro" id="IPR011990">
    <property type="entry name" value="TPR-like_helical_dom_sf"/>
</dbReference>
<name>A0A517ZLK6_9PLAN</name>
<dbReference type="Gene3D" id="1.25.40.10">
    <property type="entry name" value="Tetratricopeptide repeat domain"/>
    <property type="match status" value="6"/>
</dbReference>
<keyword evidence="1" id="KW-0802">TPR repeat</keyword>
<dbReference type="PANTHER" id="PTHR12558:SF13">
    <property type="entry name" value="CELL DIVISION CYCLE PROTEIN 27 HOMOLOG"/>
    <property type="match status" value="1"/>
</dbReference>
<evidence type="ECO:0000313" key="4">
    <source>
        <dbReference type="Proteomes" id="UP000319383"/>
    </source>
</evidence>
<dbReference type="EMBL" id="CP036276">
    <property type="protein sequence ID" value="QDU43370.1"/>
    <property type="molecule type" value="Genomic_DNA"/>
</dbReference>
<dbReference type="PANTHER" id="PTHR12558">
    <property type="entry name" value="CELL DIVISION CYCLE 16,23,27"/>
    <property type="match status" value="1"/>
</dbReference>
<dbReference type="Pfam" id="PF13432">
    <property type="entry name" value="TPR_16"/>
    <property type="match status" value="1"/>
</dbReference>
<feature type="transmembrane region" description="Helical" evidence="2">
    <location>
        <begin position="51"/>
        <end position="72"/>
    </location>
</feature>
<feature type="repeat" description="TPR" evidence="1">
    <location>
        <begin position="679"/>
        <end position="712"/>
    </location>
</feature>
<organism evidence="3 4">
    <name type="scientific">Symmachiella dynata</name>
    <dbReference type="NCBI Taxonomy" id="2527995"/>
    <lineage>
        <taxon>Bacteria</taxon>
        <taxon>Pseudomonadati</taxon>
        <taxon>Planctomycetota</taxon>
        <taxon>Planctomycetia</taxon>
        <taxon>Planctomycetales</taxon>
        <taxon>Planctomycetaceae</taxon>
        <taxon>Symmachiella</taxon>
    </lineage>
</organism>
<accession>A0A517ZLK6</accession>